<organism evidence="4 7">
    <name type="scientific">Saccharopolyspora kobensis</name>
    <dbReference type="NCBI Taxonomy" id="146035"/>
    <lineage>
        <taxon>Bacteria</taxon>
        <taxon>Bacillati</taxon>
        <taxon>Actinomycetota</taxon>
        <taxon>Actinomycetes</taxon>
        <taxon>Pseudonocardiales</taxon>
        <taxon>Pseudonocardiaceae</taxon>
        <taxon>Saccharopolyspora</taxon>
    </lineage>
</organism>
<feature type="domain" description="Thiamine pyrophosphate enzyme N-terminal TPP-binding" evidence="3">
    <location>
        <begin position="33"/>
        <end position="133"/>
    </location>
</feature>
<proteinExistence type="inferred from homology"/>
<dbReference type="EMBL" id="FOME01000001">
    <property type="protein sequence ID" value="SFC63580.1"/>
    <property type="molecule type" value="Genomic_DNA"/>
</dbReference>
<gene>
    <name evidence="4" type="ORF">SAMN02982929_00809</name>
    <name evidence="5" type="ORF">SAMN05216506_1011261</name>
</gene>
<evidence type="ECO:0000313" key="6">
    <source>
        <dbReference type="Proteomes" id="UP000199690"/>
    </source>
</evidence>
<accession>A0A1H5V900</accession>
<evidence type="ECO:0000256" key="2">
    <source>
        <dbReference type="SAM" id="MobiDB-lite"/>
    </source>
</evidence>
<dbReference type="InterPro" id="IPR045229">
    <property type="entry name" value="TPP_enz"/>
</dbReference>
<dbReference type="PANTHER" id="PTHR18968">
    <property type="entry name" value="THIAMINE PYROPHOSPHATE ENZYMES"/>
    <property type="match status" value="1"/>
</dbReference>
<comment type="similarity">
    <text evidence="1">Belongs to the TPP enzyme family.</text>
</comment>
<dbReference type="Pfam" id="PF02776">
    <property type="entry name" value="TPP_enzyme_N"/>
    <property type="match status" value="1"/>
</dbReference>
<dbReference type="Proteomes" id="UP000236729">
    <property type="component" value="Unassembled WGS sequence"/>
</dbReference>
<dbReference type="GO" id="GO:0050660">
    <property type="term" value="F:flavin adenine dinucleotide binding"/>
    <property type="evidence" value="ECO:0007669"/>
    <property type="project" value="TreeGrafter"/>
</dbReference>
<feature type="region of interest" description="Disordered" evidence="2">
    <location>
        <begin position="1"/>
        <end position="24"/>
    </location>
</feature>
<keyword evidence="6" id="KW-1185">Reference proteome</keyword>
<evidence type="ECO:0000256" key="1">
    <source>
        <dbReference type="ARBA" id="ARBA00007812"/>
    </source>
</evidence>
<evidence type="ECO:0000313" key="5">
    <source>
        <dbReference type="EMBL" id="SFC63580.1"/>
    </source>
</evidence>
<evidence type="ECO:0000313" key="7">
    <source>
        <dbReference type="Proteomes" id="UP000236729"/>
    </source>
</evidence>
<accession>A0A1I1L1V1</accession>
<dbReference type="SUPFAM" id="SSF52518">
    <property type="entry name" value="Thiamin diphosphate-binding fold (THDP-binding)"/>
    <property type="match status" value="1"/>
</dbReference>
<name>A0A1H5V900_9PSEU</name>
<feature type="compositionally biased region" description="Basic and acidic residues" evidence="2">
    <location>
        <begin position="1"/>
        <end position="15"/>
    </location>
</feature>
<evidence type="ECO:0000313" key="4">
    <source>
        <dbReference type="EMBL" id="SEF83819.1"/>
    </source>
</evidence>
<dbReference type="InterPro" id="IPR029061">
    <property type="entry name" value="THDP-binding"/>
</dbReference>
<dbReference type="AlphaFoldDB" id="A0A1H5V900"/>
<dbReference type="GO" id="GO:0000287">
    <property type="term" value="F:magnesium ion binding"/>
    <property type="evidence" value="ECO:0007669"/>
    <property type="project" value="UniProtKB-ARBA"/>
</dbReference>
<dbReference type="EMBL" id="FNVB01000002">
    <property type="protein sequence ID" value="SEF83819.1"/>
    <property type="molecule type" value="Genomic_DNA"/>
</dbReference>
<reference evidence="4" key="1">
    <citation type="submission" date="2016-10" db="EMBL/GenBank/DDBJ databases">
        <authorList>
            <person name="de Groot N.N."/>
        </authorList>
    </citation>
    <scope>NUCLEOTIDE SEQUENCE [LARGE SCALE GENOMIC DNA]</scope>
    <source>
        <strain evidence="4">ATCC 20501</strain>
    </source>
</reference>
<dbReference type="InterPro" id="IPR012001">
    <property type="entry name" value="Thiamin_PyroP_enz_TPP-bd_dom"/>
</dbReference>
<dbReference type="CDD" id="cd07035">
    <property type="entry name" value="TPP_PYR_POX_like"/>
    <property type="match status" value="1"/>
</dbReference>
<dbReference type="Proteomes" id="UP000199690">
    <property type="component" value="Unassembled WGS sequence"/>
</dbReference>
<dbReference type="Gene3D" id="3.40.50.970">
    <property type="match status" value="1"/>
</dbReference>
<sequence>MTEDENKVTETDHEQSAQWLPIEQENNPRLDRDIVFDYLRTAGVDRLYGVPGTNEIPLIDGTDVPENRIEYVLCLHENIALGAAMGYARHRRTGSGDVVPGVVGLHVTPGVGHAIGNLFNASRSHSPLLVLCAGWTCCGSPTTGSRAARPSTSNSTVSPSCRSWSRQRASVSTAAWSNPRTTSNRR</sequence>
<dbReference type="PANTHER" id="PTHR18968:SF133">
    <property type="entry name" value="BENZOYLFORMATE DECARBOXYLASE"/>
    <property type="match status" value="1"/>
</dbReference>
<reference evidence="6 7" key="2">
    <citation type="submission" date="2016-10" db="EMBL/GenBank/DDBJ databases">
        <authorList>
            <person name="Varghese N."/>
            <person name="Submissions S."/>
        </authorList>
    </citation>
    <scope>NUCLEOTIDE SEQUENCE [LARGE SCALE GENOMIC DNA]</scope>
    <source>
        <strain evidence="7">ATCC 20501</strain>
        <strain evidence="5 6">CGMCC 4.3529</strain>
    </source>
</reference>
<feature type="region of interest" description="Disordered" evidence="2">
    <location>
        <begin position="143"/>
        <end position="186"/>
    </location>
</feature>
<evidence type="ECO:0000259" key="3">
    <source>
        <dbReference type="Pfam" id="PF02776"/>
    </source>
</evidence>
<dbReference type="GO" id="GO:0003984">
    <property type="term" value="F:acetolactate synthase activity"/>
    <property type="evidence" value="ECO:0007669"/>
    <property type="project" value="TreeGrafter"/>
</dbReference>
<dbReference type="GO" id="GO:0030976">
    <property type="term" value="F:thiamine pyrophosphate binding"/>
    <property type="evidence" value="ECO:0007669"/>
    <property type="project" value="InterPro"/>
</dbReference>
<dbReference type="SMR" id="A0A1H5V900"/>
<protein>
    <submittedName>
        <fullName evidence="4">Thiamine pyrophosphate enzyme, N-terminal TPP binding domain</fullName>
    </submittedName>
</protein>